<dbReference type="AlphaFoldDB" id="A0A9D4CBR8"/>
<reference evidence="1" key="2">
    <citation type="submission" date="2020-11" db="EMBL/GenBank/DDBJ databases">
        <authorList>
            <person name="McCartney M.A."/>
            <person name="Auch B."/>
            <person name="Kono T."/>
            <person name="Mallez S."/>
            <person name="Becker A."/>
            <person name="Gohl D.M."/>
            <person name="Silverstein K.A.T."/>
            <person name="Koren S."/>
            <person name="Bechman K.B."/>
            <person name="Herman A."/>
            <person name="Abrahante J.E."/>
            <person name="Garbe J."/>
        </authorList>
    </citation>
    <scope>NUCLEOTIDE SEQUENCE</scope>
    <source>
        <strain evidence="1">Duluth1</strain>
        <tissue evidence="1">Whole animal</tissue>
    </source>
</reference>
<evidence type="ECO:0000313" key="2">
    <source>
        <dbReference type="Proteomes" id="UP000828390"/>
    </source>
</evidence>
<dbReference type="EMBL" id="JAIWYP010000013">
    <property type="protein sequence ID" value="KAH3720940.1"/>
    <property type="molecule type" value="Genomic_DNA"/>
</dbReference>
<proteinExistence type="predicted"/>
<gene>
    <name evidence="1" type="ORF">DPMN_063852</name>
</gene>
<protein>
    <submittedName>
        <fullName evidence="1">Uncharacterized protein</fullName>
    </submittedName>
</protein>
<reference evidence="1" key="1">
    <citation type="journal article" date="2019" name="bioRxiv">
        <title>The Genome of the Zebra Mussel, Dreissena polymorpha: A Resource for Invasive Species Research.</title>
        <authorList>
            <person name="McCartney M.A."/>
            <person name="Auch B."/>
            <person name="Kono T."/>
            <person name="Mallez S."/>
            <person name="Zhang Y."/>
            <person name="Obille A."/>
            <person name="Becker A."/>
            <person name="Abrahante J.E."/>
            <person name="Garbe J."/>
            <person name="Badalamenti J.P."/>
            <person name="Herman A."/>
            <person name="Mangelson H."/>
            <person name="Liachko I."/>
            <person name="Sullivan S."/>
            <person name="Sone E.D."/>
            <person name="Koren S."/>
            <person name="Silverstein K.A.T."/>
            <person name="Beckman K.B."/>
            <person name="Gohl D.M."/>
        </authorList>
    </citation>
    <scope>NUCLEOTIDE SEQUENCE</scope>
    <source>
        <strain evidence="1">Duluth1</strain>
        <tissue evidence="1">Whole animal</tissue>
    </source>
</reference>
<sequence>MDVDSKVQATCDELESIVTRVQAQDENMYFSKAQMVFDEIDERAEFRRRMRSGKRNHSWRLSSKDRYPLCERSEG</sequence>
<accession>A0A9D4CBR8</accession>
<keyword evidence="2" id="KW-1185">Reference proteome</keyword>
<evidence type="ECO:0000313" key="1">
    <source>
        <dbReference type="EMBL" id="KAH3720940.1"/>
    </source>
</evidence>
<dbReference type="Proteomes" id="UP000828390">
    <property type="component" value="Unassembled WGS sequence"/>
</dbReference>
<name>A0A9D4CBR8_DREPO</name>
<comment type="caution">
    <text evidence="1">The sequence shown here is derived from an EMBL/GenBank/DDBJ whole genome shotgun (WGS) entry which is preliminary data.</text>
</comment>
<organism evidence="1 2">
    <name type="scientific">Dreissena polymorpha</name>
    <name type="common">Zebra mussel</name>
    <name type="synonym">Mytilus polymorpha</name>
    <dbReference type="NCBI Taxonomy" id="45954"/>
    <lineage>
        <taxon>Eukaryota</taxon>
        <taxon>Metazoa</taxon>
        <taxon>Spiralia</taxon>
        <taxon>Lophotrochozoa</taxon>
        <taxon>Mollusca</taxon>
        <taxon>Bivalvia</taxon>
        <taxon>Autobranchia</taxon>
        <taxon>Heteroconchia</taxon>
        <taxon>Euheterodonta</taxon>
        <taxon>Imparidentia</taxon>
        <taxon>Neoheterodontei</taxon>
        <taxon>Myida</taxon>
        <taxon>Dreissenoidea</taxon>
        <taxon>Dreissenidae</taxon>
        <taxon>Dreissena</taxon>
    </lineage>
</organism>